<gene>
    <name evidence="1" type="ORF">BDR25DRAFT_347738</name>
</gene>
<dbReference type="Proteomes" id="UP000799755">
    <property type="component" value="Unassembled WGS sequence"/>
</dbReference>
<evidence type="ECO:0000313" key="1">
    <source>
        <dbReference type="EMBL" id="KAF2477363.1"/>
    </source>
</evidence>
<sequence length="224" mass="25303">MTLSPFACKISAQHIRVHLKEYTYPNQHSVPQTESDRQAKYHILEFSLMLSFTIYRVGSYSMILDDYPGPALSTGGSSILKGCAFGAMFPLWESGKRKLPDHARTKSRERRNLKTKYDVRDDIIDVIGLDQSSRQDVVHFGWHSDTSLFPTLVGGTTLRNRSSLIHPNFSTFDQSLRCSVWSTSKGDPPNLDDGVKLLELKHLDYCPSDTRDREETKGGSLKCS</sequence>
<accession>A0ACB6RDF4</accession>
<name>A0ACB6RDF4_9PLEO</name>
<reference evidence="1" key="1">
    <citation type="journal article" date="2020" name="Stud. Mycol.">
        <title>101 Dothideomycetes genomes: a test case for predicting lifestyles and emergence of pathogens.</title>
        <authorList>
            <person name="Haridas S."/>
            <person name="Albert R."/>
            <person name="Binder M."/>
            <person name="Bloem J."/>
            <person name="Labutti K."/>
            <person name="Salamov A."/>
            <person name="Andreopoulos B."/>
            <person name="Baker S."/>
            <person name="Barry K."/>
            <person name="Bills G."/>
            <person name="Bluhm B."/>
            <person name="Cannon C."/>
            <person name="Castanera R."/>
            <person name="Culley D."/>
            <person name="Daum C."/>
            <person name="Ezra D."/>
            <person name="Gonzalez J."/>
            <person name="Henrissat B."/>
            <person name="Kuo A."/>
            <person name="Liang C."/>
            <person name="Lipzen A."/>
            <person name="Lutzoni F."/>
            <person name="Magnuson J."/>
            <person name="Mondo S."/>
            <person name="Nolan M."/>
            <person name="Ohm R."/>
            <person name="Pangilinan J."/>
            <person name="Park H.-J."/>
            <person name="Ramirez L."/>
            <person name="Alfaro M."/>
            <person name="Sun H."/>
            <person name="Tritt A."/>
            <person name="Yoshinaga Y."/>
            <person name="Zwiers L.-H."/>
            <person name="Turgeon B."/>
            <person name="Goodwin S."/>
            <person name="Spatafora J."/>
            <person name="Crous P."/>
            <person name="Grigoriev I."/>
        </authorList>
    </citation>
    <scope>NUCLEOTIDE SEQUENCE</scope>
    <source>
        <strain evidence="1">ATCC 200398</strain>
    </source>
</reference>
<dbReference type="EMBL" id="MU003492">
    <property type="protein sequence ID" value="KAF2477363.1"/>
    <property type="molecule type" value="Genomic_DNA"/>
</dbReference>
<organism evidence="1 2">
    <name type="scientific">Lindgomyces ingoldianus</name>
    <dbReference type="NCBI Taxonomy" id="673940"/>
    <lineage>
        <taxon>Eukaryota</taxon>
        <taxon>Fungi</taxon>
        <taxon>Dikarya</taxon>
        <taxon>Ascomycota</taxon>
        <taxon>Pezizomycotina</taxon>
        <taxon>Dothideomycetes</taxon>
        <taxon>Pleosporomycetidae</taxon>
        <taxon>Pleosporales</taxon>
        <taxon>Lindgomycetaceae</taxon>
        <taxon>Lindgomyces</taxon>
    </lineage>
</organism>
<proteinExistence type="predicted"/>
<comment type="caution">
    <text evidence="1">The sequence shown here is derived from an EMBL/GenBank/DDBJ whole genome shotgun (WGS) entry which is preliminary data.</text>
</comment>
<evidence type="ECO:0000313" key="2">
    <source>
        <dbReference type="Proteomes" id="UP000799755"/>
    </source>
</evidence>
<protein>
    <submittedName>
        <fullName evidence="1">Uncharacterized protein</fullName>
    </submittedName>
</protein>
<keyword evidence="2" id="KW-1185">Reference proteome</keyword>